<name>A0A944CDP1_9HYPH</name>
<feature type="domain" description="N-acetyltransferase" evidence="1">
    <location>
        <begin position="6"/>
        <end position="147"/>
    </location>
</feature>
<protein>
    <submittedName>
        <fullName evidence="2">N-acetyltransferase</fullName>
    </submittedName>
</protein>
<dbReference type="GO" id="GO:0016747">
    <property type="term" value="F:acyltransferase activity, transferring groups other than amino-acyl groups"/>
    <property type="evidence" value="ECO:0007669"/>
    <property type="project" value="InterPro"/>
</dbReference>
<dbReference type="AlphaFoldDB" id="A0A944CDP1"/>
<dbReference type="Gene3D" id="3.40.630.30">
    <property type="match status" value="1"/>
</dbReference>
<dbReference type="Pfam" id="PF00583">
    <property type="entry name" value="Acetyltransf_1"/>
    <property type="match status" value="1"/>
</dbReference>
<proteinExistence type="predicted"/>
<dbReference type="Proteomes" id="UP000705379">
    <property type="component" value="Unassembled WGS sequence"/>
</dbReference>
<dbReference type="RefSeq" id="WP_213216081.1">
    <property type="nucleotide sequence ID" value="NZ_QTKU01000002.1"/>
</dbReference>
<reference evidence="2" key="2">
    <citation type="journal article" date="2021" name="Microorganisms">
        <title>Bacterial Dimethylsulfoniopropionate Biosynthesis in the East China Sea.</title>
        <authorList>
            <person name="Liu J."/>
            <person name="Zhang Y."/>
            <person name="Liu J."/>
            <person name="Zhong H."/>
            <person name="Williams B.T."/>
            <person name="Zheng Y."/>
            <person name="Curson A.R.J."/>
            <person name="Sun C."/>
            <person name="Sun H."/>
            <person name="Song D."/>
            <person name="Wagner Mackenzie B."/>
            <person name="Bermejo Martinez A."/>
            <person name="Todd J.D."/>
            <person name="Zhang X.H."/>
        </authorList>
    </citation>
    <scope>NUCLEOTIDE SEQUENCE</scope>
    <source>
        <strain evidence="2">AESS21</strain>
    </source>
</reference>
<evidence type="ECO:0000313" key="3">
    <source>
        <dbReference type="Proteomes" id="UP000705379"/>
    </source>
</evidence>
<dbReference type="EMBL" id="QTKU01000002">
    <property type="protein sequence ID" value="MBS8260570.1"/>
    <property type="molecule type" value="Genomic_DNA"/>
</dbReference>
<evidence type="ECO:0000259" key="1">
    <source>
        <dbReference type="PROSITE" id="PS51186"/>
    </source>
</evidence>
<dbReference type="InterPro" id="IPR000182">
    <property type="entry name" value="GNAT_dom"/>
</dbReference>
<reference evidence="2" key="1">
    <citation type="submission" date="2018-08" db="EMBL/GenBank/DDBJ databases">
        <authorList>
            <person name="Jin W."/>
            <person name="Wang H."/>
            <person name="Yang Y."/>
            <person name="Li M."/>
            <person name="Liu J."/>
        </authorList>
    </citation>
    <scope>NUCLEOTIDE SEQUENCE</scope>
    <source>
        <strain evidence="2">AESS21</strain>
    </source>
</reference>
<evidence type="ECO:0000313" key="2">
    <source>
        <dbReference type="EMBL" id="MBS8260570.1"/>
    </source>
</evidence>
<comment type="caution">
    <text evidence="2">The sequence shown here is derived from an EMBL/GenBank/DDBJ whole genome shotgun (WGS) entry which is preliminary data.</text>
</comment>
<dbReference type="PROSITE" id="PS51186">
    <property type="entry name" value="GNAT"/>
    <property type="match status" value="1"/>
</dbReference>
<dbReference type="InterPro" id="IPR016181">
    <property type="entry name" value="Acyl_CoA_acyltransferase"/>
</dbReference>
<sequence length="165" mass="17242">MKPSNWFIRLEEAADAADIENLQAEAFGPGRFARTAFKIREGIAGDPRLSFVGMSGADLAGSVRLTPIMIGTSRGMLLGPLTVSPRFKNRGLGKELLRTCLSAAADAGETAVLLVGDAPYYGPLGFEPVPMGQITLPGPVDPARLLVACLNGSEMPSGLVRGGTD</sequence>
<dbReference type="CDD" id="cd04301">
    <property type="entry name" value="NAT_SF"/>
    <property type="match status" value="1"/>
</dbReference>
<organism evidence="2 3">
    <name type="scientific">Roseibium polysiphoniae</name>
    <dbReference type="NCBI Taxonomy" id="2571221"/>
    <lineage>
        <taxon>Bacteria</taxon>
        <taxon>Pseudomonadati</taxon>
        <taxon>Pseudomonadota</taxon>
        <taxon>Alphaproteobacteria</taxon>
        <taxon>Hyphomicrobiales</taxon>
        <taxon>Stappiaceae</taxon>
        <taxon>Roseibium</taxon>
    </lineage>
</organism>
<accession>A0A944CDP1</accession>
<gene>
    <name evidence="2" type="ORF">DYI23_10100</name>
</gene>
<dbReference type="SUPFAM" id="SSF55729">
    <property type="entry name" value="Acyl-CoA N-acyltransferases (Nat)"/>
    <property type="match status" value="1"/>
</dbReference>